<evidence type="ECO:0000313" key="4">
    <source>
        <dbReference type="EMBL" id="KAG8462595.1"/>
    </source>
</evidence>
<dbReference type="Proteomes" id="UP000751190">
    <property type="component" value="Unassembled WGS sequence"/>
</dbReference>
<evidence type="ECO:0000313" key="5">
    <source>
        <dbReference type="Proteomes" id="UP000751190"/>
    </source>
</evidence>
<gene>
    <name evidence="4" type="ORF">KFE25_010420</name>
    <name evidence="3" type="ORF">PLUT1463_LOCUS9834</name>
</gene>
<reference evidence="3" key="1">
    <citation type="submission" date="2021-01" db="EMBL/GenBank/DDBJ databases">
        <authorList>
            <person name="Corre E."/>
            <person name="Pelletier E."/>
            <person name="Niang G."/>
            <person name="Scheremetjew M."/>
            <person name="Finn R."/>
            <person name="Kale V."/>
            <person name="Holt S."/>
            <person name="Cochrane G."/>
            <person name="Meng A."/>
            <person name="Brown T."/>
            <person name="Cohen L."/>
        </authorList>
    </citation>
    <scope>NUCLEOTIDE SEQUENCE</scope>
    <source>
        <strain evidence="3">RCC1537</strain>
    </source>
</reference>
<reference evidence="4" key="2">
    <citation type="submission" date="2021-05" db="EMBL/GenBank/DDBJ databases">
        <title>The genome of the haptophyte Pavlova lutheri (Diacronema luteri, Pavlovales) - a model for lipid biosynthesis in eukaryotic algae.</title>
        <authorList>
            <person name="Hulatt C.J."/>
            <person name="Posewitz M.C."/>
        </authorList>
    </citation>
    <scope>NUCLEOTIDE SEQUENCE</scope>
    <source>
        <strain evidence="4">NIVA-4/92</strain>
    </source>
</reference>
<sequence length="189" mass="20348">MGATANSIGLIAVAAACGVAYVVAHERRRRYKKLHPKPEQPPAPEPAEPGTAAAGTLSAEGVSVVSVIEKDVLIATLLQTADAAYSLIEQTRRAVIMLHKEKGMSVDKARDTVSADFQSNMHLVVRAVHMKHGVTDSQIATSLKYFREDAKVTQAYAIMNAAMQGEQPPVQPATISLHRRGGKRRANRS</sequence>
<keyword evidence="5" id="KW-1185">Reference proteome</keyword>
<feature type="region of interest" description="Disordered" evidence="1">
    <location>
        <begin position="33"/>
        <end position="54"/>
    </location>
</feature>
<proteinExistence type="predicted"/>
<dbReference type="EMBL" id="JAGTXO010000020">
    <property type="protein sequence ID" value="KAG8462595.1"/>
    <property type="molecule type" value="Genomic_DNA"/>
</dbReference>
<evidence type="ECO:0000256" key="2">
    <source>
        <dbReference type="SAM" id="Phobius"/>
    </source>
</evidence>
<dbReference type="OrthoDB" id="10535929at2759"/>
<evidence type="ECO:0000313" key="3">
    <source>
        <dbReference type="EMBL" id="CAD8275518.1"/>
    </source>
</evidence>
<feature type="transmembrane region" description="Helical" evidence="2">
    <location>
        <begin position="6"/>
        <end position="24"/>
    </location>
</feature>
<accession>A0A7R9YMU9</accession>
<feature type="compositionally biased region" description="Basic residues" evidence="1">
    <location>
        <begin position="177"/>
        <end position="189"/>
    </location>
</feature>
<dbReference type="AlphaFoldDB" id="A0A7R9YMU9"/>
<dbReference type="EMBL" id="HBEB01015342">
    <property type="protein sequence ID" value="CAD8275518.1"/>
    <property type="molecule type" value="Transcribed_RNA"/>
</dbReference>
<name>A0A7R9YMU9_DIALT</name>
<organism evidence="3">
    <name type="scientific">Diacronema lutheri</name>
    <name type="common">Unicellular marine alga</name>
    <name type="synonym">Monochrysis lutheri</name>
    <dbReference type="NCBI Taxonomy" id="2081491"/>
    <lineage>
        <taxon>Eukaryota</taxon>
        <taxon>Haptista</taxon>
        <taxon>Haptophyta</taxon>
        <taxon>Pavlovophyceae</taxon>
        <taxon>Pavlovales</taxon>
        <taxon>Pavlovaceae</taxon>
        <taxon>Diacronema</taxon>
    </lineage>
</organism>
<protein>
    <submittedName>
        <fullName evidence="3">Uncharacterized protein</fullName>
    </submittedName>
</protein>
<keyword evidence="2" id="KW-0472">Membrane</keyword>
<keyword evidence="2" id="KW-0812">Transmembrane</keyword>
<keyword evidence="2" id="KW-1133">Transmembrane helix</keyword>
<evidence type="ECO:0000256" key="1">
    <source>
        <dbReference type="SAM" id="MobiDB-lite"/>
    </source>
</evidence>
<feature type="region of interest" description="Disordered" evidence="1">
    <location>
        <begin position="167"/>
        <end position="189"/>
    </location>
</feature>